<keyword evidence="2" id="KW-0472">Membrane</keyword>
<dbReference type="Proteomes" id="UP001602058">
    <property type="component" value="Unassembled WGS sequence"/>
</dbReference>
<feature type="compositionally biased region" description="Basic and acidic residues" evidence="1">
    <location>
        <begin position="154"/>
        <end position="167"/>
    </location>
</feature>
<evidence type="ECO:0000313" key="5">
    <source>
        <dbReference type="Proteomes" id="UP001602058"/>
    </source>
</evidence>
<keyword evidence="5" id="KW-1185">Reference proteome</keyword>
<name>A0ABW6UA62_9ACTN</name>
<feature type="compositionally biased region" description="Low complexity" evidence="1">
    <location>
        <begin position="192"/>
        <end position="236"/>
    </location>
</feature>
<sequence length="274" mass="27044">MVTAATLVGSGGFLGAGSAVADPAPRTLKYTCSFPLIGGERMTASVVWTAPDTHVVGQATSRSPVRASATVGSNVTRILRFAGAVTVEGTADVSAVVAAPQGDIPVDMRLKVPRSEVPGSGPLTVPAIGTLPSLVFSEPGPAKIFVGEIDLHLVPRGTDGDETRAGKVDAPCGLDSGQDGFLAPFTVERDASGPAAPAAPGTPSGTPSAHPGAPGTASPATSPAAPPAASESGGTGFAAPPRAVAAVAAVVGVGAAVFGGVWWSRRRRAEDRDG</sequence>
<evidence type="ECO:0000259" key="3">
    <source>
        <dbReference type="Pfam" id="PF20611"/>
    </source>
</evidence>
<feature type="domain" description="DUF6801" evidence="3">
    <location>
        <begin position="29"/>
        <end position="183"/>
    </location>
</feature>
<keyword evidence="2" id="KW-0812">Transmembrane</keyword>
<dbReference type="EMBL" id="JBIAWJ010000001">
    <property type="protein sequence ID" value="MFF4520320.1"/>
    <property type="molecule type" value="Genomic_DNA"/>
</dbReference>
<keyword evidence="2" id="KW-1133">Transmembrane helix</keyword>
<evidence type="ECO:0000256" key="1">
    <source>
        <dbReference type="SAM" id="MobiDB-lite"/>
    </source>
</evidence>
<comment type="caution">
    <text evidence="4">The sequence shown here is derived from an EMBL/GenBank/DDBJ whole genome shotgun (WGS) entry which is preliminary data.</text>
</comment>
<protein>
    <submittedName>
        <fullName evidence="4">DUF6801 domain-containing protein</fullName>
    </submittedName>
</protein>
<feature type="region of interest" description="Disordered" evidence="1">
    <location>
        <begin position="154"/>
        <end position="236"/>
    </location>
</feature>
<dbReference type="Pfam" id="PF20611">
    <property type="entry name" value="DUF6801"/>
    <property type="match status" value="1"/>
</dbReference>
<accession>A0ABW6UA62</accession>
<gene>
    <name evidence="4" type="ORF">ACFY1D_02415</name>
</gene>
<evidence type="ECO:0000313" key="4">
    <source>
        <dbReference type="EMBL" id="MFF4520320.1"/>
    </source>
</evidence>
<reference evidence="4 5" key="1">
    <citation type="submission" date="2024-10" db="EMBL/GenBank/DDBJ databases">
        <title>The Natural Products Discovery Center: Release of the First 8490 Sequenced Strains for Exploring Actinobacteria Biosynthetic Diversity.</title>
        <authorList>
            <person name="Kalkreuter E."/>
            <person name="Kautsar S.A."/>
            <person name="Yang D."/>
            <person name="Bader C.D."/>
            <person name="Teijaro C.N."/>
            <person name="Fluegel L."/>
            <person name="Davis C.M."/>
            <person name="Simpson J.R."/>
            <person name="Lauterbach L."/>
            <person name="Steele A.D."/>
            <person name="Gui C."/>
            <person name="Meng S."/>
            <person name="Li G."/>
            <person name="Viehrig K."/>
            <person name="Ye F."/>
            <person name="Su P."/>
            <person name="Kiefer A.F."/>
            <person name="Nichols A."/>
            <person name="Cepeda A.J."/>
            <person name="Yan W."/>
            <person name="Fan B."/>
            <person name="Jiang Y."/>
            <person name="Adhikari A."/>
            <person name="Zheng C.-J."/>
            <person name="Schuster L."/>
            <person name="Cowan T.M."/>
            <person name="Smanski M.J."/>
            <person name="Chevrette M.G."/>
            <person name="De Carvalho L.P.S."/>
            <person name="Shen B."/>
        </authorList>
    </citation>
    <scope>NUCLEOTIDE SEQUENCE [LARGE SCALE GENOMIC DNA]</scope>
    <source>
        <strain evidence="4 5">NPDC001390</strain>
    </source>
</reference>
<dbReference type="InterPro" id="IPR046542">
    <property type="entry name" value="DUF6801"/>
</dbReference>
<feature type="transmembrane region" description="Helical" evidence="2">
    <location>
        <begin position="243"/>
        <end position="263"/>
    </location>
</feature>
<organism evidence="4 5">
    <name type="scientific">Streptomyces bluensis</name>
    <dbReference type="NCBI Taxonomy" id="33897"/>
    <lineage>
        <taxon>Bacteria</taxon>
        <taxon>Bacillati</taxon>
        <taxon>Actinomycetota</taxon>
        <taxon>Actinomycetes</taxon>
        <taxon>Kitasatosporales</taxon>
        <taxon>Streptomycetaceae</taxon>
        <taxon>Streptomyces</taxon>
    </lineage>
</organism>
<proteinExistence type="predicted"/>
<evidence type="ECO:0000256" key="2">
    <source>
        <dbReference type="SAM" id="Phobius"/>
    </source>
</evidence>
<dbReference type="RefSeq" id="WP_387882913.1">
    <property type="nucleotide sequence ID" value="NZ_JBIAWJ010000001.1"/>
</dbReference>